<dbReference type="FunFam" id="3.40.1190.20:FF:000002">
    <property type="entry name" value="Bifunctional protein HldE"/>
    <property type="match status" value="1"/>
</dbReference>
<dbReference type="InterPro" id="IPR011611">
    <property type="entry name" value="PfkB_dom"/>
</dbReference>
<gene>
    <name evidence="4" type="ORF">LCGC14_1813610</name>
</gene>
<dbReference type="PANTHER" id="PTHR46969:SF1">
    <property type="entry name" value="BIFUNCTIONAL PROTEIN HLDE"/>
    <property type="match status" value="1"/>
</dbReference>
<dbReference type="InterPro" id="IPR029056">
    <property type="entry name" value="Ribokinase-like"/>
</dbReference>
<organism evidence="4">
    <name type="scientific">marine sediment metagenome</name>
    <dbReference type="NCBI Taxonomy" id="412755"/>
    <lineage>
        <taxon>unclassified sequences</taxon>
        <taxon>metagenomes</taxon>
        <taxon>ecological metagenomes</taxon>
    </lineage>
</organism>
<dbReference type="GO" id="GO:0033786">
    <property type="term" value="F:heptose-1-phosphate adenylyltransferase activity"/>
    <property type="evidence" value="ECO:0007669"/>
    <property type="project" value="TreeGrafter"/>
</dbReference>
<evidence type="ECO:0000256" key="1">
    <source>
        <dbReference type="ARBA" id="ARBA00022679"/>
    </source>
</evidence>
<accession>A0A0F9J0R8</accession>
<keyword evidence="1" id="KW-0808">Transferase</keyword>
<dbReference type="Pfam" id="PF00294">
    <property type="entry name" value="PfkB"/>
    <property type="match status" value="1"/>
</dbReference>
<dbReference type="PROSITE" id="PS00583">
    <property type="entry name" value="PFKB_KINASES_1"/>
    <property type="match status" value="1"/>
</dbReference>
<dbReference type="GO" id="GO:0033785">
    <property type="term" value="F:heptose 7-phosphate kinase activity"/>
    <property type="evidence" value="ECO:0007669"/>
    <property type="project" value="TreeGrafter"/>
</dbReference>
<evidence type="ECO:0000313" key="4">
    <source>
        <dbReference type="EMBL" id="KKL99515.1"/>
    </source>
</evidence>
<keyword evidence="2" id="KW-0418">Kinase</keyword>
<dbReference type="SUPFAM" id="SSF53613">
    <property type="entry name" value="Ribokinase-like"/>
    <property type="match status" value="1"/>
</dbReference>
<dbReference type="PANTHER" id="PTHR46969">
    <property type="entry name" value="BIFUNCTIONAL PROTEIN HLDE"/>
    <property type="match status" value="1"/>
</dbReference>
<proteinExistence type="predicted"/>
<dbReference type="AlphaFoldDB" id="A0A0F9J0R8"/>
<dbReference type="GO" id="GO:0005829">
    <property type="term" value="C:cytosol"/>
    <property type="evidence" value="ECO:0007669"/>
    <property type="project" value="TreeGrafter"/>
</dbReference>
<name>A0A0F9J0R8_9ZZZZ</name>
<dbReference type="Gene3D" id="3.40.1190.20">
    <property type="match status" value="1"/>
</dbReference>
<dbReference type="CDD" id="cd01172">
    <property type="entry name" value="RfaE_like"/>
    <property type="match status" value="1"/>
</dbReference>
<sequence>YINRFKKARILVIGDIMLDKYIYGSVSRVSPEAPVPVVEVEGETITLGGAANVAHNLAMLGAKPIVCGVVGTDTYGGRILSNLSDLGLEMYGVVTDPDRPTTIKTRVVGNNNQIVRFDRESTNRINNDNGKALLSFVQDALKSIDGIIVSDYNKGVVSSLFMHALREIVERSDVFIASDPHKDNFYHDKYVNILTPNTDESGYYCGFNIKNEKDLEYAGKKILHELRCGAVLITRGEKGMTLFESDGTITYIPTVVQTTFDVSGAGDTVISVFTLGIIAGMNIKEAAKLSNIAAGVVVGEMGTAVITTKKLKGAIRK</sequence>
<evidence type="ECO:0000256" key="2">
    <source>
        <dbReference type="ARBA" id="ARBA00022777"/>
    </source>
</evidence>
<comment type="caution">
    <text evidence="4">The sequence shown here is derived from an EMBL/GenBank/DDBJ whole genome shotgun (WGS) entry which is preliminary data.</text>
</comment>
<dbReference type="InterPro" id="IPR002173">
    <property type="entry name" value="Carboh/pur_kinase_PfkB_CS"/>
</dbReference>
<dbReference type="GO" id="GO:0016773">
    <property type="term" value="F:phosphotransferase activity, alcohol group as acceptor"/>
    <property type="evidence" value="ECO:0007669"/>
    <property type="project" value="InterPro"/>
</dbReference>
<dbReference type="EMBL" id="LAZR01017655">
    <property type="protein sequence ID" value="KKL99515.1"/>
    <property type="molecule type" value="Genomic_DNA"/>
</dbReference>
<protein>
    <recommendedName>
        <fullName evidence="3">Carbohydrate kinase PfkB domain-containing protein</fullName>
    </recommendedName>
</protein>
<dbReference type="NCBIfam" id="TIGR02198">
    <property type="entry name" value="rfaE_dom_I"/>
    <property type="match status" value="1"/>
</dbReference>
<reference evidence="4" key="1">
    <citation type="journal article" date="2015" name="Nature">
        <title>Complex archaea that bridge the gap between prokaryotes and eukaryotes.</title>
        <authorList>
            <person name="Spang A."/>
            <person name="Saw J.H."/>
            <person name="Jorgensen S.L."/>
            <person name="Zaremba-Niedzwiedzka K."/>
            <person name="Martijn J."/>
            <person name="Lind A.E."/>
            <person name="van Eijk R."/>
            <person name="Schleper C."/>
            <person name="Guy L."/>
            <person name="Ettema T.J."/>
        </authorList>
    </citation>
    <scope>NUCLEOTIDE SEQUENCE</scope>
</reference>
<evidence type="ECO:0000259" key="3">
    <source>
        <dbReference type="Pfam" id="PF00294"/>
    </source>
</evidence>
<feature type="non-terminal residue" evidence="4">
    <location>
        <position position="1"/>
    </location>
</feature>
<dbReference type="InterPro" id="IPR011913">
    <property type="entry name" value="RfaE_dom_I"/>
</dbReference>
<feature type="domain" description="Carbohydrate kinase PfkB" evidence="3">
    <location>
        <begin position="8"/>
        <end position="305"/>
    </location>
</feature>